<evidence type="ECO:0000313" key="5">
    <source>
        <dbReference type="Proteomes" id="UP000029734"/>
    </source>
</evidence>
<dbReference type="PROSITE" id="PS51109">
    <property type="entry name" value="G5"/>
    <property type="match status" value="1"/>
</dbReference>
<dbReference type="STRING" id="268407.PWYN_14640"/>
<dbReference type="AlphaFoldDB" id="A0A098MCY6"/>
<feature type="domain" description="G5" evidence="3">
    <location>
        <begin position="373"/>
        <end position="453"/>
    </location>
</feature>
<keyword evidence="1" id="KW-0732">Signal</keyword>
<dbReference type="InterPro" id="IPR007391">
    <property type="entry name" value="Vancomycin_resist_VanW"/>
</dbReference>
<protein>
    <recommendedName>
        <fullName evidence="3">G5 domain-containing protein</fullName>
    </recommendedName>
</protein>
<evidence type="ECO:0000259" key="3">
    <source>
        <dbReference type="PROSITE" id="PS51109"/>
    </source>
</evidence>
<evidence type="ECO:0000256" key="2">
    <source>
        <dbReference type="SAM" id="MobiDB-lite"/>
    </source>
</evidence>
<keyword evidence="5" id="KW-1185">Reference proteome</keyword>
<organism evidence="4 5">
    <name type="scientific">Paenibacillus wynnii</name>
    <dbReference type="NCBI Taxonomy" id="268407"/>
    <lineage>
        <taxon>Bacteria</taxon>
        <taxon>Bacillati</taxon>
        <taxon>Bacillota</taxon>
        <taxon>Bacilli</taxon>
        <taxon>Bacillales</taxon>
        <taxon>Paenibacillaceae</taxon>
        <taxon>Paenibacillus</taxon>
    </lineage>
</organism>
<feature type="region of interest" description="Disordered" evidence="2">
    <location>
        <begin position="455"/>
        <end position="475"/>
    </location>
</feature>
<evidence type="ECO:0000313" key="4">
    <source>
        <dbReference type="EMBL" id="KGE20440.1"/>
    </source>
</evidence>
<dbReference type="InterPro" id="IPR052913">
    <property type="entry name" value="Glycopeptide_resist_protein"/>
</dbReference>
<gene>
    <name evidence="4" type="ORF">PWYN_14640</name>
</gene>
<dbReference type="Pfam" id="PF04294">
    <property type="entry name" value="VanW"/>
    <property type="match status" value="1"/>
</dbReference>
<proteinExistence type="predicted"/>
<comment type="caution">
    <text evidence="4">The sequence shown here is derived from an EMBL/GenBank/DDBJ whole genome shotgun (WGS) entry which is preliminary data.</text>
</comment>
<dbReference type="PANTHER" id="PTHR35788:SF1">
    <property type="entry name" value="EXPORTED PROTEIN"/>
    <property type="match status" value="1"/>
</dbReference>
<dbReference type="Gene3D" id="2.20.230.10">
    <property type="entry name" value="Resuscitation-promoting factor rpfb"/>
    <property type="match status" value="1"/>
</dbReference>
<reference evidence="4 5" key="2">
    <citation type="submission" date="2014-10" db="EMBL/GenBank/DDBJ databases">
        <title>Comparative genomics of the Paenibacillus odorifer group.</title>
        <authorList>
            <person name="Tsai Y.-C."/>
            <person name="Martin N."/>
            <person name="Korlach J."/>
            <person name="Wiedmann M."/>
        </authorList>
    </citation>
    <scope>NUCLEOTIDE SEQUENCE [LARGE SCALE GENOMIC DNA]</scope>
    <source>
        <strain evidence="4 5">DSM 18334</strain>
    </source>
</reference>
<dbReference type="InterPro" id="IPR011098">
    <property type="entry name" value="G5_dom"/>
</dbReference>
<reference evidence="4 5" key="1">
    <citation type="submission" date="2014-08" db="EMBL/GenBank/DDBJ databases">
        <authorList>
            <person name="den Bakker H.C."/>
        </authorList>
    </citation>
    <scope>NUCLEOTIDE SEQUENCE [LARGE SCALE GENOMIC DNA]</scope>
    <source>
        <strain evidence="4 5">DSM 18334</strain>
    </source>
</reference>
<dbReference type="RefSeq" id="WP_036652669.1">
    <property type="nucleotide sequence ID" value="NZ_JQCR01000002.1"/>
</dbReference>
<dbReference type="EMBL" id="JQCR01000002">
    <property type="protein sequence ID" value="KGE20440.1"/>
    <property type="molecule type" value="Genomic_DNA"/>
</dbReference>
<evidence type="ECO:0000256" key="1">
    <source>
        <dbReference type="ARBA" id="ARBA00022729"/>
    </source>
</evidence>
<dbReference type="Proteomes" id="UP000029734">
    <property type="component" value="Unassembled WGS sequence"/>
</dbReference>
<dbReference type="eggNOG" id="COG2720">
    <property type="taxonomic scope" value="Bacteria"/>
</dbReference>
<name>A0A098MCY6_9BACL</name>
<accession>A0A098MCY6</accession>
<dbReference type="SMART" id="SM01208">
    <property type="entry name" value="G5"/>
    <property type="match status" value="1"/>
</dbReference>
<sequence length="475" mass="52238">MKKIHAVLIAAAALLLILSLVFGALNLYSGQSTLPKGTQLASWEVGGLDRNEVRSQLDKYLATLHSITLVLMAENNVELKLKMKDAGITYEAEPFLQGLQSLDQGSLIERVKARRDFSPSWDLNAHLDIHKLQNLLNPDWEKKTFGAPINATRRITANDRIVYTPEVSSRQVDWTVMEQSLLAAIPKDLSQLEQLGSKVITIKVPLVILQPPVTLKSLEKEGIERKITEFSTSLGASGPGRSYNVEAAAKSVNDTLLPPGGIFDYGKAIQKAKKEYGFREAPVIVNGKLQPGTGGGICQVSSTLYNAALRSGLEIVERHNHSLPVSYLPKGQDATFAEGYINFRFRNNTGKYLIIKSTVENRRLTVKLFGTFPKNVSYKVESKIIDILTPADSIVNDLSLPPGTSRVLESGKAGYVVETYITRLMDGQPVEKKKLSRDVYRAQKRIIVVNKAGASNSVSPEVTQRPLLEDGVSSE</sequence>
<dbReference type="OrthoDB" id="9813301at2"/>
<dbReference type="Pfam" id="PF07501">
    <property type="entry name" value="G5"/>
    <property type="match status" value="1"/>
</dbReference>
<dbReference type="PANTHER" id="PTHR35788">
    <property type="entry name" value="EXPORTED PROTEIN-RELATED"/>
    <property type="match status" value="1"/>
</dbReference>